<comment type="caution">
    <text evidence="1">The sequence shown here is derived from an EMBL/GenBank/DDBJ whole genome shotgun (WGS) entry which is preliminary data.</text>
</comment>
<dbReference type="AlphaFoldDB" id="W6USW8"/>
<accession>W6USW8</accession>
<dbReference type="KEGG" id="egl:EGR_00004"/>
<keyword evidence="2" id="KW-1185">Reference proteome</keyword>
<name>W6USW8_ECHGR</name>
<sequence length="101" mass="11227">MADTNMLTEDSSIYLCLDYAFTDPLNAALGSFMPSQSTKLPVKKAAFTEADVRRIKLCPEANISHENNTDDSLTDAVTMLKPCEEESPFIRGHRSVSWVRA</sequence>
<dbReference type="Proteomes" id="UP000019149">
    <property type="component" value="Unassembled WGS sequence"/>
</dbReference>
<dbReference type="GeneID" id="36335719"/>
<evidence type="ECO:0000313" key="1">
    <source>
        <dbReference type="EMBL" id="EUB64735.1"/>
    </source>
</evidence>
<protein>
    <submittedName>
        <fullName evidence="1">Uncharacterized protein</fullName>
    </submittedName>
</protein>
<evidence type="ECO:0000313" key="2">
    <source>
        <dbReference type="Proteomes" id="UP000019149"/>
    </source>
</evidence>
<dbReference type="EMBL" id="APAU02000001">
    <property type="protein sequence ID" value="EUB64735.1"/>
    <property type="molecule type" value="Genomic_DNA"/>
</dbReference>
<reference evidence="1 2" key="1">
    <citation type="journal article" date="2013" name="Nat. Genet.">
        <title>The genome of the hydatid tapeworm Echinococcus granulosus.</title>
        <authorList>
            <person name="Zheng H."/>
            <person name="Zhang W."/>
            <person name="Zhang L."/>
            <person name="Zhang Z."/>
            <person name="Li J."/>
            <person name="Lu G."/>
            <person name="Zhu Y."/>
            <person name="Wang Y."/>
            <person name="Huang Y."/>
            <person name="Liu J."/>
            <person name="Kang H."/>
            <person name="Chen J."/>
            <person name="Wang L."/>
            <person name="Chen A."/>
            <person name="Yu S."/>
            <person name="Gao Z."/>
            <person name="Jin L."/>
            <person name="Gu W."/>
            <person name="Wang Z."/>
            <person name="Zhao L."/>
            <person name="Shi B."/>
            <person name="Wen H."/>
            <person name="Lin R."/>
            <person name="Jones M.K."/>
            <person name="Brejova B."/>
            <person name="Vinar T."/>
            <person name="Zhao G."/>
            <person name="McManus D.P."/>
            <person name="Chen Z."/>
            <person name="Zhou Y."/>
            <person name="Wang S."/>
        </authorList>
    </citation>
    <scope>NUCLEOTIDE SEQUENCE [LARGE SCALE GENOMIC DNA]</scope>
</reference>
<proteinExistence type="predicted"/>
<organism evidence="1 2">
    <name type="scientific">Echinococcus granulosus</name>
    <name type="common">Hydatid tapeworm</name>
    <dbReference type="NCBI Taxonomy" id="6210"/>
    <lineage>
        <taxon>Eukaryota</taxon>
        <taxon>Metazoa</taxon>
        <taxon>Spiralia</taxon>
        <taxon>Lophotrochozoa</taxon>
        <taxon>Platyhelminthes</taxon>
        <taxon>Cestoda</taxon>
        <taxon>Eucestoda</taxon>
        <taxon>Cyclophyllidea</taxon>
        <taxon>Taeniidae</taxon>
        <taxon>Echinococcus</taxon>
        <taxon>Echinococcus granulosus group</taxon>
    </lineage>
</organism>
<gene>
    <name evidence="1" type="ORF">EGR_00004</name>
</gene>
<dbReference type="RefSeq" id="XP_024355931.1">
    <property type="nucleotide sequence ID" value="XM_024489253.1"/>
</dbReference>
<dbReference type="CTD" id="36335719"/>